<organism evidence="8 9">
    <name type="scientific">Sphingomonas hengshuiensis</name>
    <dbReference type="NCBI Taxonomy" id="1609977"/>
    <lineage>
        <taxon>Bacteria</taxon>
        <taxon>Pseudomonadati</taxon>
        <taxon>Pseudomonadota</taxon>
        <taxon>Alphaproteobacteria</taxon>
        <taxon>Sphingomonadales</taxon>
        <taxon>Sphingomonadaceae</taxon>
        <taxon>Sphingomonas</taxon>
    </lineage>
</organism>
<feature type="site" description="Lowers pKa of active site Tyr" evidence="6">
    <location>
        <position position="76"/>
    </location>
</feature>
<dbReference type="FunFam" id="3.20.20.100:FF:000002">
    <property type="entry name" value="2,5-diketo-D-gluconic acid reductase A"/>
    <property type="match status" value="1"/>
</dbReference>
<dbReference type="Gene3D" id="3.20.20.100">
    <property type="entry name" value="NADP-dependent oxidoreductase domain"/>
    <property type="match status" value="1"/>
</dbReference>
<dbReference type="InterPro" id="IPR023210">
    <property type="entry name" value="NADP_OxRdtase_dom"/>
</dbReference>
<dbReference type="PIRSF" id="PIRSF000097">
    <property type="entry name" value="AKR"/>
    <property type="match status" value="1"/>
</dbReference>
<dbReference type="SUPFAM" id="SSF51430">
    <property type="entry name" value="NAD(P)-linked oxidoreductase"/>
    <property type="match status" value="1"/>
</dbReference>
<keyword evidence="2" id="KW-0560">Oxidoreductase</keyword>
<evidence type="ECO:0000313" key="8">
    <source>
        <dbReference type="EMBL" id="PZO75006.1"/>
    </source>
</evidence>
<accession>A0A2W4YZW5</accession>
<protein>
    <submittedName>
        <fullName evidence="8">2,5-diketo-D-gluconic acid reductase</fullName>
    </submittedName>
</protein>
<comment type="caution">
    <text evidence="8">The sequence shown here is derived from an EMBL/GenBank/DDBJ whole genome shotgun (WGS) entry which is preliminary data.</text>
</comment>
<reference evidence="8 9" key="1">
    <citation type="submission" date="2017-08" db="EMBL/GenBank/DDBJ databases">
        <title>Infants hospitalized years apart are colonized by the same room-sourced microbial strains.</title>
        <authorList>
            <person name="Brooks B."/>
            <person name="Olm M.R."/>
            <person name="Firek B.A."/>
            <person name="Baker R."/>
            <person name="Thomas B.C."/>
            <person name="Morowitz M.J."/>
            <person name="Banfield J.F."/>
        </authorList>
    </citation>
    <scope>NUCLEOTIDE SEQUENCE [LARGE SCALE GENOMIC DNA]</scope>
    <source>
        <strain evidence="8">S2_018_000_R3_110</strain>
    </source>
</reference>
<feature type="active site" description="Proton donor" evidence="4">
    <location>
        <position position="51"/>
    </location>
</feature>
<feature type="domain" description="NADP-dependent oxidoreductase" evidence="7">
    <location>
        <begin position="17"/>
        <end position="265"/>
    </location>
</feature>
<proteinExistence type="inferred from homology"/>
<evidence type="ECO:0000256" key="5">
    <source>
        <dbReference type="PIRSR" id="PIRSR000097-2"/>
    </source>
</evidence>
<comment type="similarity">
    <text evidence="1">Belongs to the aldo/keto reductase family.</text>
</comment>
<gene>
    <name evidence="8" type="ORF">DI632_12615</name>
</gene>
<dbReference type="InterPro" id="IPR036812">
    <property type="entry name" value="NAD(P)_OxRdtase_dom_sf"/>
</dbReference>
<dbReference type="PRINTS" id="PR00069">
    <property type="entry name" value="ALDKETRDTASE"/>
</dbReference>
<dbReference type="InterPro" id="IPR020471">
    <property type="entry name" value="AKR"/>
</dbReference>
<evidence type="ECO:0000313" key="9">
    <source>
        <dbReference type="Proteomes" id="UP000248614"/>
    </source>
</evidence>
<dbReference type="PANTHER" id="PTHR43827">
    <property type="entry name" value="2,5-DIKETO-D-GLUCONIC ACID REDUCTASE"/>
    <property type="match status" value="1"/>
</dbReference>
<evidence type="ECO:0000256" key="2">
    <source>
        <dbReference type="ARBA" id="ARBA00023002"/>
    </source>
</evidence>
<evidence type="ECO:0000259" key="7">
    <source>
        <dbReference type="Pfam" id="PF00248"/>
    </source>
</evidence>
<evidence type="ECO:0000256" key="4">
    <source>
        <dbReference type="PIRSR" id="PIRSR000097-1"/>
    </source>
</evidence>
<comment type="catalytic activity">
    <reaction evidence="3">
        <text>hydroxyacetone + NADP(+) = methylglyoxal + NADPH + H(+)</text>
        <dbReference type="Rhea" id="RHEA:27986"/>
        <dbReference type="ChEBI" id="CHEBI:15378"/>
        <dbReference type="ChEBI" id="CHEBI:17158"/>
        <dbReference type="ChEBI" id="CHEBI:27957"/>
        <dbReference type="ChEBI" id="CHEBI:57783"/>
        <dbReference type="ChEBI" id="CHEBI:58349"/>
    </reaction>
</comment>
<dbReference type="CDD" id="cd19071">
    <property type="entry name" value="AKR_AKR1-5-like"/>
    <property type="match status" value="1"/>
</dbReference>
<dbReference type="PROSITE" id="PS00798">
    <property type="entry name" value="ALDOKETO_REDUCTASE_1"/>
    <property type="match status" value="1"/>
</dbReference>
<dbReference type="EMBL" id="QFNF01000038">
    <property type="protein sequence ID" value="PZO75006.1"/>
    <property type="molecule type" value="Genomic_DNA"/>
</dbReference>
<evidence type="ECO:0000256" key="1">
    <source>
        <dbReference type="ARBA" id="ARBA00007905"/>
    </source>
</evidence>
<dbReference type="Proteomes" id="UP000248614">
    <property type="component" value="Unassembled WGS sequence"/>
</dbReference>
<name>A0A2W4YZW5_9SPHN</name>
<dbReference type="InterPro" id="IPR018170">
    <property type="entry name" value="Aldo/ket_reductase_CS"/>
</dbReference>
<dbReference type="Pfam" id="PF00248">
    <property type="entry name" value="Aldo_ket_red"/>
    <property type="match status" value="1"/>
</dbReference>
<dbReference type="GO" id="GO:0016616">
    <property type="term" value="F:oxidoreductase activity, acting on the CH-OH group of donors, NAD or NADP as acceptor"/>
    <property type="evidence" value="ECO:0007669"/>
    <property type="project" value="UniProtKB-ARBA"/>
</dbReference>
<evidence type="ECO:0000256" key="6">
    <source>
        <dbReference type="PIRSR" id="PIRSR000097-3"/>
    </source>
</evidence>
<sequence>MILNETFALADGIAIPKLGLGTWRIDDAAVVQVVREALAIGYRHFDTAQAYGNERGVGEALRASGVSRDELFVTTKLAAESKSYADAKSRIDGSLRALGLDHIDLMLIHSPQPWTEFREGGDFHAGNLEAWRALEEAQQAGKLRAIGVSNFERGDLDNILRHGTVKPAVNQVLAHVGNTPFDLIDYCRAQDVLVEAYSPVAHGAALRHSMLVELAAKYDVGVAQLCIRYCLQLGLLPLPKSANADHMRSNAAVDFAISEDDMATLLQSSGDAIDYGEASVFPVFGKPRQVARSSINA</sequence>
<dbReference type="PANTHER" id="PTHR43827:SF13">
    <property type="entry name" value="ALDO_KETO REDUCTASE FAMILY PROTEIN"/>
    <property type="match status" value="1"/>
</dbReference>
<feature type="binding site" evidence="5">
    <location>
        <position position="109"/>
    </location>
    <ligand>
        <name>substrate</name>
    </ligand>
</feature>
<dbReference type="AlphaFoldDB" id="A0A2W4YZW5"/>
<evidence type="ECO:0000256" key="3">
    <source>
        <dbReference type="ARBA" id="ARBA00049445"/>
    </source>
</evidence>